<evidence type="ECO:0000313" key="1">
    <source>
        <dbReference type="EMBL" id="KAI9896147.1"/>
    </source>
</evidence>
<proteinExistence type="predicted"/>
<accession>A0ACC0USC9</accession>
<keyword evidence="2" id="KW-1185">Reference proteome</keyword>
<protein>
    <submittedName>
        <fullName evidence="1">Uncharacterized protein</fullName>
    </submittedName>
</protein>
<dbReference type="EMBL" id="CM047949">
    <property type="protein sequence ID" value="KAI9896147.1"/>
    <property type="molecule type" value="Genomic_DNA"/>
</dbReference>
<organism evidence="1 2">
    <name type="scientific">Trichothecium roseum</name>
    <dbReference type="NCBI Taxonomy" id="47278"/>
    <lineage>
        <taxon>Eukaryota</taxon>
        <taxon>Fungi</taxon>
        <taxon>Dikarya</taxon>
        <taxon>Ascomycota</taxon>
        <taxon>Pezizomycotina</taxon>
        <taxon>Sordariomycetes</taxon>
        <taxon>Hypocreomycetidae</taxon>
        <taxon>Hypocreales</taxon>
        <taxon>Hypocreales incertae sedis</taxon>
        <taxon>Trichothecium</taxon>
    </lineage>
</organism>
<reference evidence="1" key="1">
    <citation type="submission" date="2022-10" db="EMBL/GenBank/DDBJ databases">
        <title>Complete Genome of Trichothecium roseum strain YXFP-22015, a Plant Pathogen Isolated from Citrus.</title>
        <authorList>
            <person name="Wang Y."/>
            <person name="Zhu L."/>
        </authorList>
    </citation>
    <scope>NUCLEOTIDE SEQUENCE</scope>
    <source>
        <strain evidence="1">YXFP-22015</strain>
    </source>
</reference>
<name>A0ACC0USC9_9HYPO</name>
<dbReference type="Proteomes" id="UP001163324">
    <property type="component" value="Chromosome 10"/>
</dbReference>
<comment type="caution">
    <text evidence="1">The sequence shown here is derived from an EMBL/GenBank/DDBJ whole genome shotgun (WGS) entry which is preliminary data.</text>
</comment>
<evidence type="ECO:0000313" key="2">
    <source>
        <dbReference type="Proteomes" id="UP001163324"/>
    </source>
</evidence>
<sequence>MAPGSRVILLSTGVNANSAVLPPYLLYAATKGAVDQMTRLLAKGLAPRGILVNAVAPGPTGTDLFFRGKPEAMVEGIKKASPFGRLGEPGEIAGVVGFLAGGEGSSWVSGQILGVNGAAFV</sequence>
<gene>
    <name evidence="1" type="ORF">N3K66_009047</name>
</gene>